<feature type="transmembrane region" description="Helical" evidence="1">
    <location>
        <begin position="234"/>
        <end position="252"/>
    </location>
</feature>
<feature type="transmembrane region" description="Helical" evidence="1">
    <location>
        <begin position="167"/>
        <end position="187"/>
    </location>
</feature>
<dbReference type="AlphaFoldDB" id="A0A5A5TWS9"/>
<dbReference type="PANTHER" id="PTHR41771">
    <property type="entry name" value="MEMBRANE PROTEIN-RELATED"/>
    <property type="match status" value="1"/>
</dbReference>
<dbReference type="EMBL" id="BJJW01000001">
    <property type="protein sequence ID" value="GDZ82791.1"/>
    <property type="molecule type" value="Genomic_DNA"/>
</dbReference>
<evidence type="ECO:0000313" key="2">
    <source>
        <dbReference type="EMBL" id="GDZ82791.1"/>
    </source>
</evidence>
<gene>
    <name evidence="2" type="primary">yibE</name>
    <name evidence="2" type="ORF">LCIT_00330</name>
</gene>
<sequence length="362" mass="40527">MKNMRHTIKYGLLLVAVLFVWLFLRHDAFLYQNPVGQVTQVQASVTQKTTDEHGNADVMITQRLTVKLLNRQKRIIVIHNDYAKSQVMTQKYRVGDQLLLEKVAANTHILSLKRDAWVGALMTFFLALLLMYSKWRATSWLLLSMLINIALFGVALLVDIHNKDTNVLFIFSILSILFAAVSLILVLGRTLQMALTLAATLITTFLTIILLIIVLDVTHNVGVHFETMSYVTQVPATLFMAQTVIGVLGAVMDEASDIVAMQFGMRRENSIREFGDYWHAGVSVGREIMGTLMNVLFMIFIAETLPMVFLMLRNGNNWAYIMDQVMNLGILQTVISAIGIVLAVPVTSVIVGLALTRKAGRQ</sequence>
<feature type="transmembrane region" description="Helical" evidence="1">
    <location>
        <begin position="292"/>
        <end position="310"/>
    </location>
</feature>
<feature type="transmembrane region" description="Helical" evidence="1">
    <location>
        <begin position="140"/>
        <end position="161"/>
    </location>
</feature>
<keyword evidence="1" id="KW-0472">Membrane</keyword>
<dbReference type="Proteomes" id="UP000323274">
    <property type="component" value="Unassembled WGS sequence"/>
</dbReference>
<dbReference type="InterPro" id="IPR012507">
    <property type="entry name" value="YibE_F"/>
</dbReference>
<evidence type="ECO:0000256" key="1">
    <source>
        <dbReference type="SAM" id="Phobius"/>
    </source>
</evidence>
<name>A0A5A5TWS9_LEUCI</name>
<feature type="transmembrane region" description="Helical" evidence="1">
    <location>
        <begin position="330"/>
        <end position="355"/>
    </location>
</feature>
<feature type="transmembrane region" description="Helical" evidence="1">
    <location>
        <begin position="194"/>
        <end position="214"/>
    </location>
</feature>
<comment type="caution">
    <text evidence="2">The sequence shown here is derived from an EMBL/GenBank/DDBJ whole genome shotgun (WGS) entry which is preliminary data.</text>
</comment>
<reference evidence="2 3" key="1">
    <citation type="submission" date="2019-04" db="EMBL/GenBank/DDBJ databases">
        <title>A pseudo-fructophilic Leuconostoc citreum strain F192-5 isolated from peel of satsuma mandarin: the first report for isolation and characterization of strain-dependent fructophilic-like characteristics.</title>
        <authorList>
            <person name="Maeno S."/>
            <person name="Tanizawa Y."/>
            <person name="Kajikawa A."/>
            <person name="Kanesaki Y."/>
            <person name="Kubota E."/>
            <person name="Arita M."/>
            <person name="Leon D."/>
            <person name="Endo A."/>
        </authorList>
    </citation>
    <scope>NUCLEOTIDE SEQUENCE [LARGE SCALE GENOMIC DNA]</scope>
    <source>
        <strain evidence="2 3">F192-5</strain>
    </source>
</reference>
<accession>A0A5A5TWS9</accession>
<keyword evidence="1" id="KW-1133">Transmembrane helix</keyword>
<dbReference type="Pfam" id="PF07907">
    <property type="entry name" value="YibE_F"/>
    <property type="match status" value="1"/>
</dbReference>
<evidence type="ECO:0000313" key="3">
    <source>
        <dbReference type="Proteomes" id="UP000323274"/>
    </source>
</evidence>
<keyword evidence="1" id="KW-0812">Transmembrane</keyword>
<organism evidence="2 3">
    <name type="scientific">Leuconostoc citreum</name>
    <dbReference type="NCBI Taxonomy" id="33964"/>
    <lineage>
        <taxon>Bacteria</taxon>
        <taxon>Bacillati</taxon>
        <taxon>Bacillota</taxon>
        <taxon>Bacilli</taxon>
        <taxon>Lactobacillales</taxon>
        <taxon>Lactobacillaceae</taxon>
        <taxon>Leuconostoc</taxon>
    </lineage>
</organism>
<protein>
    <submittedName>
        <fullName evidence="2">Transporter</fullName>
    </submittedName>
</protein>
<proteinExistence type="predicted"/>
<feature type="transmembrane region" description="Helical" evidence="1">
    <location>
        <begin position="116"/>
        <end position="133"/>
    </location>
</feature>
<feature type="transmembrane region" description="Helical" evidence="1">
    <location>
        <begin position="7"/>
        <end position="24"/>
    </location>
</feature>
<dbReference type="PANTHER" id="PTHR41771:SF1">
    <property type="entry name" value="MEMBRANE PROTEIN"/>
    <property type="match status" value="1"/>
</dbReference>